<feature type="region of interest" description="Disordered" evidence="7">
    <location>
        <begin position="696"/>
        <end position="741"/>
    </location>
</feature>
<protein>
    <recommendedName>
        <fullName evidence="9">Sodium/calcium exchanger membrane region domain-containing protein</fullName>
    </recommendedName>
</protein>
<feature type="transmembrane region" description="Helical" evidence="8">
    <location>
        <begin position="856"/>
        <end position="874"/>
    </location>
</feature>
<dbReference type="SUPFAM" id="SSF103473">
    <property type="entry name" value="MFS general substrate transporter"/>
    <property type="match status" value="1"/>
</dbReference>
<feature type="region of interest" description="Disordered" evidence="7">
    <location>
        <begin position="472"/>
        <end position="615"/>
    </location>
</feature>
<dbReference type="GO" id="GO:0006874">
    <property type="term" value="P:intracellular calcium ion homeostasis"/>
    <property type="evidence" value="ECO:0007669"/>
    <property type="project" value="TreeGrafter"/>
</dbReference>
<feature type="transmembrane region" description="Helical" evidence="8">
    <location>
        <begin position="28"/>
        <end position="46"/>
    </location>
</feature>
<evidence type="ECO:0000256" key="6">
    <source>
        <dbReference type="ARBA" id="ARBA00023136"/>
    </source>
</evidence>
<feature type="compositionally biased region" description="Low complexity" evidence="7">
    <location>
        <begin position="568"/>
        <end position="582"/>
    </location>
</feature>
<feature type="domain" description="Sodium/calcium exchanger membrane region" evidence="9">
    <location>
        <begin position="862"/>
        <end position="1023"/>
    </location>
</feature>
<comment type="similarity">
    <text evidence="2">Belongs to the Ca(2+):cation antiporter (CaCA) (TC 2.A.19) family.</text>
</comment>
<evidence type="ECO:0000313" key="10">
    <source>
        <dbReference type="EMBL" id="PSK43653.1"/>
    </source>
</evidence>
<dbReference type="Proteomes" id="UP000243723">
    <property type="component" value="Unassembled WGS sequence"/>
</dbReference>
<keyword evidence="3" id="KW-0813">Transport</keyword>
<dbReference type="OrthoDB" id="407410at2759"/>
<evidence type="ECO:0000256" key="3">
    <source>
        <dbReference type="ARBA" id="ARBA00022448"/>
    </source>
</evidence>
<feature type="transmembrane region" description="Helical" evidence="8">
    <location>
        <begin position="972"/>
        <end position="997"/>
    </location>
</feature>
<feature type="transmembrane region" description="Helical" evidence="8">
    <location>
        <begin position="825"/>
        <end position="844"/>
    </location>
</feature>
<evidence type="ECO:0000256" key="4">
    <source>
        <dbReference type="ARBA" id="ARBA00022692"/>
    </source>
</evidence>
<feature type="transmembrane region" description="Helical" evidence="8">
    <location>
        <begin position="109"/>
        <end position="134"/>
    </location>
</feature>
<feature type="transmembrane region" description="Helical" evidence="8">
    <location>
        <begin position="224"/>
        <end position="242"/>
    </location>
</feature>
<dbReference type="InterPro" id="IPR004837">
    <property type="entry name" value="NaCa_Exmemb"/>
</dbReference>
<keyword evidence="11" id="KW-1185">Reference proteome</keyword>
<reference evidence="10 11" key="1">
    <citation type="submission" date="2017-05" db="EMBL/GenBank/DDBJ databases">
        <title>Draft genome sequence of Elsinoe australis.</title>
        <authorList>
            <person name="Cheng Q."/>
        </authorList>
    </citation>
    <scope>NUCLEOTIDE SEQUENCE [LARGE SCALE GENOMIC DNA]</scope>
    <source>
        <strain evidence="10 11">NL1</strain>
    </source>
</reference>
<feature type="transmembrane region" description="Helical" evidence="8">
    <location>
        <begin position="248"/>
        <end position="272"/>
    </location>
</feature>
<evidence type="ECO:0000256" key="5">
    <source>
        <dbReference type="ARBA" id="ARBA00022989"/>
    </source>
</evidence>
<dbReference type="InterPro" id="IPR044880">
    <property type="entry name" value="NCX_ion-bd_dom_sf"/>
</dbReference>
<sequence length="1039" mass="113732">MAADTLDQIRVRRSGARKQKERRFSVRAFYLTCLIFTVFTLVSFWPERRFGTLSPNNDAGLYGRDLESLSSSVSDEECRLVHKKRVTDKCAFIKKHCPDEEPGFLAYLHFYYCGLASVKPVAFILLVCWMGLLFSTIGIAASDFFCINLSTISTLLGMSESLAGVTFLAFGNGSPDVFSTFAAMSTNSSSLAIGELFGAAGFITAVVAGSMALVRPFKVAKKSFIRDVGFFAVAAAFSMGFLSDGNLHLWECAAMVIYYVFYVCVVVLWHWYITRRVRRRERDAAARGHFITPGSEELDIQEEYRDDPDEQTRPSFSRGVSAEDFRALEDGGIPRIEEPEEDESMRDRWLGEIQNNMRLRPSRGRSSTITPVRPSLVGALEFQSVLKSLNKSRNIQTIPMHARRYSDEPVYTLAQQDHMSTVSAPAEETPSDPGTGLLTPQTGRPVLSAGSGRTRAVSANDAASLQIDPKFFQKHARQPPPLLEIHEDEDGRLMPPSPTSTNATRTARSPPPGAGTPSDRSISPATPATRPRRVTSDLLAPPEDSPPAPRVQSRLADEGRYLDSPEQSPRSRPRLPALRIPSGTKTPRGSNPPSPFPAYNDTLSSPSTRAPSLYLPPASVSVESQPFFPDDEQEIEDAKPPRWWPSSVLPSPTVLASTLIPTLYHWRGKSWWELILSVIAAPSVLLLTVTLPVVDSERDEDEDDEPQEPHGTRISVTNYDDNAPPKHISPEVQVQPPLEGGPSSPIVTPGTAGVAAKVEHKHHHNGPAQTPPANPTTIDIPTGPNPKAWNRWLTITQLYLSPIMIVLIIYTQYLPPTKHQTFNSVVVRPLLIALLVSTILLIPLLLTTTPNHRPKAYLPLLSLAGFVVSIAWISTIASQVVAILKAFAIILNMSHAILGLTVFAVGNSLGDLVADITVARLGYPVMALSACFGGPMLNILLGIGLSGCWILFRGAEKRHKKHPDREWKSGTYEIEVGDTLIVSGVTLLITLVGLLVAVPLNGWVMSRRIAWVLIALWCTGTVVNVVIEVVGLGGNEKGA</sequence>
<feature type="transmembrane region" description="Helical" evidence="8">
    <location>
        <begin position="1009"/>
        <end position="1033"/>
    </location>
</feature>
<dbReference type="Pfam" id="PF01699">
    <property type="entry name" value="Na_Ca_ex"/>
    <property type="match status" value="2"/>
</dbReference>
<feature type="transmembrane region" description="Helical" evidence="8">
    <location>
        <begin position="925"/>
        <end position="952"/>
    </location>
</feature>
<organism evidence="10 11">
    <name type="scientific">Elsinoe australis</name>
    <dbReference type="NCBI Taxonomy" id="40998"/>
    <lineage>
        <taxon>Eukaryota</taxon>
        <taxon>Fungi</taxon>
        <taxon>Dikarya</taxon>
        <taxon>Ascomycota</taxon>
        <taxon>Pezizomycotina</taxon>
        <taxon>Dothideomycetes</taxon>
        <taxon>Dothideomycetidae</taxon>
        <taxon>Myriangiales</taxon>
        <taxon>Elsinoaceae</taxon>
        <taxon>Elsinoe</taxon>
    </lineage>
</organism>
<dbReference type="PANTHER" id="PTHR12266:SF0">
    <property type="entry name" value="MITOCHONDRIAL SODIUM_CALCIUM EXCHANGER PROTEIN"/>
    <property type="match status" value="1"/>
</dbReference>
<dbReference type="AlphaFoldDB" id="A0A2P7Z628"/>
<evidence type="ECO:0000256" key="2">
    <source>
        <dbReference type="ARBA" id="ARBA00008170"/>
    </source>
</evidence>
<feature type="compositionally biased region" description="Polar residues" evidence="7">
    <location>
        <begin position="601"/>
        <end position="610"/>
    </location>
</feature>
<proteinExistence type="inferred from homology"/>
<dbReference type="STRING" id="40998.A0A2P7Z628"/>
<feature type="transmembrane region" description="Helical" evidence="8">
    <location>
        <begin position="146"/>
        <end position="170"/>
    </location>
</feature>
<dbReference type="InterPro" id="IPR051359">
    <property type="entry name" value="CaCA_antiporter"/>
</dbReference>
<evidence type="ECO:0000256" key="1">
    <source>
        <dbReference type="ARBA" id="ARBA00004141"/>
    </source>
</evidence>
<dbReference type="EMBL" id="NHZQ01000305">
    <property type="protein sequence ID" value="PSK43653.1"/>
    <property type="molecule type" value="Genomic_DNA"/>
</dbReference>
<feature type="region of interest" description="Disordered" evidence="7">
    <location>
        <begin position="417"/>
        <end position="460"/>
    </location>
</feature>
<dbReference type="InterPro" id="IPR036259">
    <property type="entry name" value="MFS_trans_sf"/>
</dbReference>
<dbReference type="GO" id="GO:0016020">
    <property type="term" value="C:membrane"/>
    <property type="evidence" value="ECO:0007669"/>
    <property type="project" value="UniProtKB-SubCell"/>
</dbReference>
<evidence type="ECO:0000259" key="9">
    <source>
        <dbReference type="Pfam" id="PF01699"/>
    </source>
</evidence>
<feature type="transmembrane region" description="Helical" evidence="8">
    <location>
        <begin position="190"/>
        <end position="212"/>
    </location>
</feature>
<keyword evidence="6 8" id="KW-0472">Membrane</keyword>
<keyword evidence="4 8" id="KW-0812">Transmembrane</keyword>
<comment type="caution">
    <text evidence="10">The sequence shown here is derived from an EMBL/GenBank/DDBJ whole genome shotgun (WGS) entry which is preliminary data.</text>
</comment>
<accession>A0A2P7Z628</accession>
<dbReference type="PANTHER" id="PTHR12266">
    <property type="entry name" value="NA+/CA2+ K+ INDEPENDENT EXCHANGER"/>
    <property type="match status" value="1"/>
</dbReference>
<feature type="compositionally biased region" description="Acidic residues" evidence="7">
    <location>
        <begin position="697"/>
        <end position="706"/>
    </location>
</feature>
<dbReference type="GO" id="GO:0008324">
    <property type="term" value="F:monoatomic cation transmembrane transporter activity"/>
    <property type="evidence" value="ECO:0007669"/>
    <property type="project" value="TreeGrafter"/>
</dbReference>
<dbReference type="Gene3D" id="1.20.1420.30">
    <property type="entry name" value="NCX, central ion-binding region"/>
    <property type="match status" value="2"/>
</dbReference>
<feature type="domain" description="Sodium/calcium exchanger membrane region" evidence="9">
    <location>
        <begin position="129"/>
        <end position="267"/>
    </location>
</feature>
<evidence type="ECO:0000313" key="11">
    <source>
        <dbReference type="Proteomes" id="UP000243723"/>
    </source>
</evidence>
<name>A0A2P7Z628_9PEZI</name>
<feature type="transmembrane region" description="Helical" evidence="8">
    <location>
        <begin position="792"/>
        <end position="813"/>
    </location>
</feature>
<feature type="transmembrane region" description="Helical" evidence="8">
    <location>
        <begin position="886"/>
        <end position="905"/>
    </location>
</feature>
<evidence type="ECO:0000256" key="7">
    <source>
        <dbReference type="SAM" id="MobiDB-lite"/>
    </source>
</evidence>
<comment type="subcellular location">
    <subcellularLocation>
        <location evidence="1">Membrane</location>
        <topology evidence="1">Multi-pass membrane protein</topology>
    </subcellularLocation>
</comment>
<evidence type="ECO:0000256" key="8">
    <source>
        <dbReference type="SAM" id="Phobius"/>
    </source>
</evidence>
<keyword evidence="5 8" id="KW-1133">Transmembrane helix</keyword>
<gene>
    <name evidence="10" type="ORF">B9Z65_7167</name>
</gene>